<sequence>MKTRNLARAAALAGMLAAMAAGPAQAEGLDLKGALGGLGLGGSGSGSTPDAGGLTSGSLGNAAGILEYCIKNKYLQDGSASSLKDRLLGKLGGSTGQPPQKDSGYLSGAMGVLQTGSGNSVDLSGGGLKKAAAQQACDVVLQQAKSFL</sequence>
<evidence type="ECO:0000313" key="3">
    <source>
        <dbReference type="Proteomes" id="UP000194151"/>
    </source>
</evidence>
<keyword evidence="1" id="KW-0732">Signal</keyword>
<proteinExistence type="predicted"/>
<protein>
    <recommendedName>
        <fullName evidence="4">DUF2501 domain-containing protein</fullName>
    </recommendedName>
</protein>
<name>A0A1W6YQU9_9BORD</name>
<dbReference type="KEGG" id="bgv:CAL12_22930"/>
<dbReference type="OrthoDB" id="8565817at2"/>
<gene>
    <name evidence="2" type="ORF">CAL12_22930</name>
</gene>
<evidence type="ECO:0000313" key="2">
    <source>
        <dbReference type="EMBL" id="ARP83388.1"/>
    </source>
</evidence>
<feature type="chain" id="PRO_5012280866" description="DUF2501 domain-containing protein" evidence="1">
    <location>
        <begin position="27"/>
        <end position="148"/>
    </location>
</feature>
<dbReference type="InterPro" id="IPR019637">
    <property type="entry name" value="DUF2501"/>
</dbReference>
<evidence type="ECO:0000256" key="1">
    <source>
        <dbReference type="SAM" id="SignalP"/>
    </source>
</evidence>
<accession>A0A1W6YQU9</accession>
<dbReference type="STRING" id="1416806.CAL12_22930"/>
<dbReference type="Pfam" id="PF10696">
    <property type="entry name" value="DUF2501"/>
    <property type="match status" value="1"/>
</dbReference>
<dbReference type="Proteomes" id="UP000194151">
    <property type="component" value="Chromosome"/>
</dbReference>
<dbReference type="EMBL" id="CP021108">
    <property type="protein sequence ID" value="ARP83388.1"/>
    <property type="molecule type" value="Genomic_DNA"/>
</dbReference>
<dbReference type="AlphaFoldDB" id="A0A1W6YQU9"/>
<organism evidence="2 3">
    <name type="scientific">Bordetella genomosp. 8</name>
    <dbReference type="NCBI Taxonomy" id="1416806"/>
    <lineage>
        <taxon>Bacteria</taxon>
        <taxon>Pseudomonadati</taxon>
        <taxon>Pseudomonadota</taxon>
        <taxon>Betaproteobacteria</taxon>
        <taxon>Burkholderiales</taxon>
        <taxon>Alcaligenaceae</taxon>
        <taxon>Bordetella</taxon>
    </lineage>
</organism>
<dbReference type="RefSeq" id="WP_086066724.1">
    <property type="nucleotide sequence ID" value="NZ_CP021108.1"/>
</dbReference>
<evidence type="ECO:0008006" key="4">
    <source>
        <dbReference type="Google" id="ProtNLM"/>
    </source>
</evidence>
<feature type="signal peptide" evidence="1">
    <location>
        <begin position="1"/>
        <end position="26"/>
    </location>
</feature>
<keyword evidence="3" id="KW-1185">Reference proteome</keyword>
<reference evidence="2 3" key="1">
    <citation type="submission" date="2017-05" db="EMBL/GenBank/DDBJ databases">
        <title>Complete and WGS of Bordetella genogroups.</title>
        <authorList>
            <person name="Spilker T."/>
            <person name="LiPuma J."/>
        </authorList>
    </citation>
    <scope>NUCLEOTIDE SEQUENCE [LARGE SCALE GENOMIC DNA]</scope>
    <source>
        <strain evidence="2 3">AU19157</strain>
    </source>
</reference>